<feature type="compositionally biased region" description="Polar residues" evidence="1">
    <location>
        <begin position="620"/>
        <end position="639"/>
    </location>
</feature>
<dbReference type="AlphaFoldDB" id="A0A6A6SZQ9"/>
<dbReference type="Proteomes" id="UP000799324">
    <property type="component" value="Unassembled WGS sequence"/>
</dbReference>
<feature type="compositionally biased region" description="Basic and acidic residues" evidence="1">
    <location>
        <begin position="1130"/>
        <end position="1149"/>
    </location>
</feature>
<reference evidence="2" key="1">
    <citation type="journal article" date="2020" name="Stud. Mycol.">
        <title>101 Dothideomycetes genomes: a test case for predicting lifestyles and emergence of pathogens.</title>
        <authorList>
            <person name="Haridas S."/>
            <person name="Albert R."/>
            <person name="Binder M."/>
            <person name="Bloem J."/>
            <person name="Labutti K."/>
            <person name="Salamov A."/>
            <person name="Andreopoulos B."/>
            <person name="Baker S."/>
            <person name="Barry K."/>
            <person name="Bills G."/>
            <person name="Bluhm B."/>
            <person name="Cannon C."/>
            <person name="Castanera R."/>
            <person name="Culley D."/>
            <person name="Daum C."/>
            <person name="Ezra D."/>
            <person name="Gonzalez J."/>
            <person name="Henrissat B."/>
            <person name="Kuo A."/>
            <person name="Liang C."/>
            <person name="Lipzen A."/>
            <person name="Lutzoni F."/>
            <person name="Magnuson J."/>
            <person name="Mondo S."/>
            <person name="Nolan M."/>
            <person name="Ohm R."/>
            <person name="Pangilinan J."/>
            <person name="Park H.-J."/>
            <person name="Ramirez L."/>
            <person name="Alfaro M."/>
            <person name="Sun H."/>
            <person name="Tritt A."/>
            <person name="Yoshinaga Y."/>
            <person name="Zwiers L.-H."/>
            <person name="Turgeon B."/>
            <person name="Goodwin S."/>
            <person name="Spatafora J."/>
            <person name="Crous P."/>
            <person name="Grigoriev I."/>
        </authorList>
    </citation>
    <scope>NUCLEOTIDE SEQUENCE</scope>
    <source>
        <strain evidence="2">CBS 122681</strain>
    </source>
</reference>
<evidence type="ECO:0000256" key="1">
    <source>
        <dbReference type="SAM" id="MobiDB-lite"/>
    </source>
</evidence>
<evidence type="ECO:0000313" key="3">
    <source>
        <dbReference type="Proteomes" id="UP000799324"/>
    </source>
</evidence>
<feature type="compositionally biased region" description="Low complexity" evidence="1">
    <location>
        <begin position="1074"/>
        <end position="1088"/>
    </location>
</feature>
<feature type="region of interest" description="Disordered" evidence="1">
    <location>
        <begin position="620"/>
        <end position="680"/>
    </location>
</feature>
<feature type="compositionally biased region" description="Basic and acidic residues" evidence="1">
    <location>
        <begin position="1208"/>
        <end position="1218"/>
    </location>
</feature>
<feature type="compositionally biased region" description="Basic residues" evidence="1">
    <location>
        <begin position="1061"/>
        <end position="1072"/>
    </location>
</feature>
<protein>
    <submittedName>
        <fullName evidence="2">Uncharacterized protein</fullName>
    </submittedName>
</protein>
<gene>
    <name evidence="2" type="ORF">K491DRAFT_681730</name>
</gene>
<feature type="compositionally biased region" description="Basic and acidic residues" evidence="1">
    <location>
        <begin position="964"/>
        <end position="986"/>
    </location>
</feature>
<evidence type="ECO:0000313" key="2">
    <source>
        <dbReference type="EMBL" id="KAF2652018.1"/>
    </source>
</evidence>
<feature type="compositionally biased region" description="Basic and acidic residues" evidence="1">
    <location>
        <begin position="1177"/>
        <end position="1196"/>
    </location>
</feature>
<keyword evidence="3" id="KW-1185">Reference proteome</keyword>
<feature type="region of interest" description="Disordered" evidence="1">
    <location>
        <begin position="447"/>
        <end position="478"/>
    </location>
</feature>
<feature type="region of interest" description="Disordered" evidence="1">
    <location>
        <begin position="518"/>
        <end position="548"/>
    </location>
</feature>
<dbReference type="EMBL" id="MU004412">
    <property type="protein sequence ID" value="KAF2652018.1"/>
    <property type="molecule type" value="Genomic_DNA"/>
</dbReference>
<feature type="region of interest" description="Disordered" evidence="1">
    <location>
        <begin position="339"/>
        <end position="375"/>
    </location>
</feature>
<organism evidence="2 3">
    <name type="scientific">Lophiostoma macrostomum CBS 122681</name>
    <dbReference type="NCBI Taxonomy" id="1314788"/>
    <lineage>
        <taxon>Eukaryota</taxon>
        <taxon>Fungi</taxon>
        <taxon>Dikarya</taxon>
        <taxon>Ascomycota</taxon>
        <taxon>Pezizomycotina</taxon>
        <taxon>Dothideomycetes</taxon>
        <taxon>Pleosporomycetidae</taxon>
        <taxon>Pleosporales</taxon>
        <taxon>Lophiostomataceae</taxon>
        <taxon>Lophiostoma</taxon>
    </lineage>
</organism>
<feature type="region of interest" description="Disordered" evidence="1">
    <location>
        <begin position="950"/>
        <end position="1230"/>
    </location>
</feature>
<feature type="compositionally biased region" description="Low complexity" evidence="1">
    <location>
        <begin position="351"/>
        <end position="375"/>
    </location>
</feature>
<sequence>MSNETGIVISIGQEDQVRQVFVGTEARAACHFLGQLIEGDNLPDVDIRAFQYILEHFEPGFEMKNMLDNPRTWQKLAVGTWWLAGQFDLPTFQNNIVVLVRDVYTQCLKAGEYNRVSAESFEILPRNATHKQIEHLFIAFHAGLLLNAKVSGERLDQELRRVRRDVADEIRSAMFSLEAGLSRDLIKNEIDVFGVVVAEISAKEGAWNFGRLHYPEIVVVHPHVPTVEEPPLLEPTLAAKHHRLPTALPTPPPSRTSSVAALSAAVSLATVDGNYTPSSQPEEECISVRARSTSAATSTNSIDPSVSRLQSLIREKPPALVSRASSIGQAFELHSDEAATAPTEPASNPITSSGGATVSSASDTPVEPTPAAAVPQPAVQVDLPLVPDKPSQTFNFVNVHVHNVAMDRYGQVPLPSVPWQSEQHLHLPSDLDSNGEQELPCGYQQSRRNGQMRSEPMGLQQHEPAPPPALHVPGISSQDPVKNVSVDLDMFTNMMNSLRVGAAIPPADSGLSEVVYQSTPSMRQQLPPPADSGYSGSIHPEDQSSPPFQLFPSPASQRVPENVVYPSLSPLHDVREEVPRSVIGSLSQQSTSQSATDDPANISSLYDVRENVPPSVIGSLSQQSTLQHGTVATQSTNRSLRPRRVQQIVAQSTARRPRPPAPARKPQELRGRQHSWTGTTLSKYTVEPQKLEETDHYPLTYDNLSAGGVAPVAPGNTINAHEVEEASDSASTTPIGNWIGDVARSKRFEYSMWSWKTDGVKHLAKKVKNGVKKVADEQAAEYANAHTPDPTRTFSKMEAIRNNIPDLRIGPRKETIMSDDVDMDPPPKGYSLTTKPLNMQALEECYAQVGVTAGHQYCVRCLEKHGAEHRANWLECAKHCQLCHMGKYKMAKGVAHPGKPCPRMRYDYKAYFTPTWFEEHCLLDGKLPWFPEGQEKYRQVVKTIAAVLPAATPQPGSGQGYGSPRRDDRSDRNNRNSRDYRDRSDVGRSSGHRSSHLSGNRFGHPNRRDERRGFGQGSRRDDYRDDGRRGSDRRRDNRRSPSYDSYNDDYTAEYGRSQRPGSRRMRDNRRRSPSYDSYDGEYSGGYNRPRSRHDDRRRSPPYDTYDNRSVSNHRQSPGPGHHARGHRSRGYRDHSYSHEGDRNRPEPGYRRRRSRSPSPSPRPSRKPMSAYDMIKQLAKERRMKSVAEKKDLRAAKAEPGSPSRTKVKKEESDEDRNLAHIPFKIKVEDH</sequence>
<name>A0A6A6SZQ9_9PLEO</name>
<proteinExistence type="predicted"/>
<accession>A0A6A6SZQ9</accession>
<feature type="compositionally biased region" description="Basic and acidic residues" evidence="1">
    <location>
        <begin position="1006"/>
        <end position="1041"/>
    </location>
</feature>